<dbReference type="Pfam" id="PF03123">
    <property type="entry name" value="CAT_RBD"/>
    <property type="match status" value="1"/>
</dbReference>
<keyword evidence="1" id="KW-0677">Repeat</keyword>
<dbReference type="PANTHER" id="PTHR30185">
    <property type="entry name" value="CRYPTIC BETA-GLUCOSIDE BGL OPERON ANTITERMINATOR"/>
    <property type="match status" value="1"/>
</dbReference>
<dbReference type="PROSITE" id="PS51372">
    <property type="entry name" value="PRD_2"/>
    <property type="match status" value="2"/>
</dbReference>
<dbReference type="GO" id="GO:0003723">
    <property type="term" value="F:RNA binding"/>
    <property type="evidence" value="ECO:0007669"/>
    <property type="project" value="InterPro"/>
</dbReference>
<dbReference type="STRING" id="633697.EubceDRAFT1_2724"/>
<sequence length="276" mass="31839">MIVVKNINNNVSLCLDSQNNEVVVFGKGVGFCKPPYDIPLDRIEKTFYNVSDDMVERLNTIRPEILDVSSGIIDLANQKLGNQFGANAIFTLADHIQFAETRQKENIVLSLPILSEVSQNYPDEYFIGKKALELIKEKLGIAFSKEEASAIALHLVNYESSHTGDSNRENGQLINETVEIIERELSIQINKESFNYHRFVTHMFYLFKRVRTDCMIDTDNHQMYDSIRTQFPQISHCADLIRELIGKAYDRTLSDEEVMYMILHINRMCDREDCDR</sequence>
<dbReference type="HOGENOM" id="CLU_078802_0_0_9"/>
<dbReference type="GO" id="GO:0006355">
    <property type="term" value="P:regulation of DNA-templated transcription"/>
    <property type="evidence" value="ECO:0007669"/>
    <property type="project" value="InterPro"/>
</dbReference>
<dbReference type="Gene3D" id="2.30.24.10">
    <property type="entry name" value="CAT RNA-binding domain"/>
    <property type="match status" value="1"/>
</dbReference>
<dbReference type="EMBL" id="CM001487">
    <property type="protein sequence ID" value="EIM58426.1"/>
    <property type="molecule type" value="Genomic_DNA"/>
</dbReference>
<name>I5AXA3_EUBC6</name>
<keyword evidence="3" id="KW-0804">Transcription</keyword>
<dbReference type="InterPro" id="IPR036634">
    <property type="entry name" value="PRD_sf"/>
</dbReference>
<dbReference type="SUPFAM" id="SSF63520">
    <property type="entry name" value="PTS-regulatory domain, PRD"/>
    <property type="match status" value="2"/>
</dbReference>
<dbReference type="Gene3D" id="1.10.1790.10">
    <property type="entry name" value="PRD domain"/>
    <property type="match status" value="2"/>
</dbReference>
<protein>
    <submittedName>
        <fullName evidence="5">Transcriptional antiterminator</fullName>
    </submittedName>
</protein>
<organism evidence="5 6">
    <name type="scientific">Eubacterium cellulosolvens (strain ATCC 43171 / JCM 9499 / 6)</name>
    <name type="common">Cillobacterium cellulosolvens</name>
    <dbReference type="NCBI Taxonomy" id="633697"/>
    <lineage>
        <taxon>Bacteria</taxon>
        <taxon>Bacillati</taxon>
        <taxon>Bacillota</taxon>
        <taxon>Clostridia</taxon>
        <taxon>Eubacteriales</taxon>
        <taxon>Eubacteriaceae</taxon>
        <taxon>Eubacterium</taxon>
    </lineage>
</organism>
<dbReference type="InterPro" id="IPR004341">
    <property type="entry name" value="CAT_RNA-bd_dom"/>
</dbReference>
<dbReference type="SMART" id="SM01061">
    <property type="entry name" value="CAT_RBD"/>
    <property type="match status" value="1"/>
</dbReference>
<dbReference type="AlphaFoldDB" id="I5AXA3"/>
<evidence type="ECO:0000313" key="5">
    <source>
        <dbReference type="EMBL" id="EIM58426.1"/>
    </source>
</evidence>
<reference evidence="5 6" key="2">
    <citation type="submission" date="2012-02" db="EMBL/GenBank/DDBJ databases">
        <title>Improved High-Quality Draft sequence of Eubacterium cellulosolvens 6.</title>
        <authorList>
            <consortium name="US DOE Joint Genome Institute"/>
            <person name="Lucas S."/>
            <person name="Han J."/>
            <person name="Lapidus A."/>
            <person name="Cheng J.-F."/>
            <person name="Goodwin L."/>
            <person name="Pitluck S."/>
            <person name="Peters L."/>
            <person name="Mikhailova N."/>
            <person name="Gu W."/>
            <person name="Detter J.C."/>
            <person name="Han C."/>
            <person name="Tapia R."/>
            <person name="Land M."/>
            <person name="Hauser L."/>
            <person name="Kyrpides N."/>
            <person name="Ivanova N."/>
            <person name="Pagani I."/>
            <person name="Johnson E."/>
            <person name="Mukhopadhyay B."/>
            <person name="Anderson I."/>
            <person name="Woyke T."/>
        </authorList>
    </citation>
    <scope>NUCLEOTIDE SEQUENCE [LARGE SCALE GENOMIC DNA]</scope>
    <source>
        <strain evidence="5 6">6</strain>
    </source>
</reference>
<dbReference type="Proteomes" id="UP000005753">
    <property type="component" value="Chromosome"/>
</dbReference>
<accession>I5AXA3</accession>
<dbReference type="OrthoDB" id="9813552at2"/>
<gene>
    <name evidence="5" type="ORF">EubceDRAFT1_2724</name>
</gene>
<evidence type="ECO:0000256" key="2">
    <source>
        <dbReference type="ARBA" id="ARBA00023015"/>
    </source>
</evidence>
<reference evidence="5 6" key="1">
    <citation type="submission" date="2010-08" db="EMBL/GenBank/DDBJ databases">
        <authorList>
            <consortium name="US DOE Joint Genome Institute (JGI-PGF)"/>
            <person name="Lucas S."/>
            <person name="Copeland A."/>
            <person name="Lapidus A."/>
            <person name="Cheng J.-F."/>
            <person name="Bruce D."/>
            <person name="Goodwin L."/>
            <person name="Pitluck S."/>
            <person name="Land M.L."/>
            <person name="Hauser L."/>
            <person name="Chang Y.-J."/>
            <person name="Anderson I.J."/>
            <person name="Johnson E."/>
            <person name="Mulhopadhyay B."/>
            <person name="Kyrpides N."/>
            <person name="Woyke T.J."/>
        </authorList>
    </citation>
    <scope>NUCLEOTIDE SEQUENCE [LARGE SCALE GENOMIC DNA]</scope>
    <source>
        <strain evidence="5 6">6</strain>
    </source>
</reference>
<dbReference type="Pfam" id="PF00874">
    <property type="entry name" value="PRD"/>
    <property type="match status" value="2"/>
</dbReference>
<evidence type="ECO:0000313" key="6">
    <source>
        <dbReference type="Proteomes" id="UP000005753"/>
    </source>
</evidence>
<feature type="domain" description="PRD" evidence="4">
    <location>
        <begin position="60"/>
        <end position="164"/>
    </location>
</feature>
<proteinExistence type="predicted"/>
<dbReference type="InterPro" id="IPR050661">
    <property type="entry name" value="BglG_antiterminators"/>
</dbReference>
<feature type="domain" description="PRD" evidence="4">
    <location>
        <begin position="165"/>
        <end position="275"/>
    </location>
</feature>
<keyword evidence="6" id="KW-1185">Reference proteome</keyword>
<dbReference type="SUPFAM" id="SSF50151">
    <property type="entry name" value="SacY-like RNA-binding domain"/>
    <property type="match status" value="1"/>
</dbReference>
<dbReference type="InterPro" id="IPR036650">
    <property type="entry name" value="CAT_RNA-bd_dom_sf"/>
</dbReference>
<keyword evidence="2" id="KW-0805">Transcription regulation</keyword>
<evidence type="ECO:0000259" key="4">
    <source>
        <dbReference type="PROSITE" id="PS51372"/>
    </source>
</evidence>
<dbReference type="PANTHER" id="PTHR30185:SF18">
    <property type="entry name" value="TRANSCRIPTIONAL REGULATOR MTLR"/>
    <property type="match status" value="1"/>
</dbReference>
<evidence type="ECO:0000256" key="3">
    <source>
        <dbReference type="ARBA" id="ARBA00023163"/>
    </source>
</evidence>
<evidence type="ECO:0000256" key="1">
    <source>
        <dbReference type="ARBA" id="ARBA00022737"/>
    </source>
</evidence>
<dbReference type="eggNOG" id="COG3711">
    <property type="taxonomic scope" value="Bacteria"/>
</dbReference>
<dbReference type="InterPro" id="IPR011608">
    <property type="entry name" value="PRD"/>
</dbReference>